<dbReference type="SUPFAM" id="SSF57701">
    <property type="entry name" value="Zn2/Cys6 DNA-binding domain"/>
    <property type="match status" value="1"/>
</dbReference>
<evidence type="ECO:0000313" key="3">
    <source>
        <dbReference type="EMBL" id="KPV74201.1"/>
    </source>
</evidence>
<dbReference type="EMBL" id="KQ474080">
    <property type="protein sequence ID" value="KPV74201.1"/>
    <property type="molecule type" value="Genomic_DNA"/>
</dbReference>
<dbReference type="SMART" id="SM00066">
    <property type="entry name" value="GAL4"/>
    <property type="match status" value="1"/>
</dbReference>
<feature type="compositionally biased region" description="Low complexity" evidence="1">
    <location>
        <begin position="151"/>
        <end position="167"/>
    </location>
</feature>
<feature type="region of interest" description="Disordered" evidence="1">
    <location>
        <begin position="201"/>
        <end position="228"/>
    </location>
</feature>
<name>A0A194S455_RHOGW</name>
<reference evidence="3 4" key="1">
    <citation type="journal article" date="2015" name="Front. Microbiol.">
        <title>Genome sequence of the plant growth promoting endophytic yeast Rhodotorula graminis WP1.</title>
        <authorList>
            <person name="Firrincieli A."/>
            <person name="Otillar R."/>
            <person name="Salamov A."/>
            <person name="Schmutz J."/>
            <person name="Khan Z."/>
            <person name="Redman R.S."/>
            <person name="Fleck N.D."/>
            <person name="Lindquist E."/>
            <person name="Grigoriev I.V."/>
            <person name="Doty S.L."/>
        </authorList>
    </citation>
    <scope>NUCLEOTIDE SEQUENCE [LARGE SCALE GENOMIC DNA]</scope>
    <source>
        <strain evidence="3 4">WP1</strain>
    </source>
</reference>
<dbReference type="GO" id="GO:0000981">
    <property type="term" value="F:DNA-binding transcription factor activity, RNA polymerase II-specific"/>
    <property type="evidence" value="ECO:0007669"/>
    <property type="project" value="InterPro"/>
</dbReference>
<accession>A0A194S455</accession>
<dbReference type="OrthoDB" id="2529504at2759"/>
<evidence type="ECO:0000313" key="4">
    <source>
        <dbReference type="Proteomes" id="UP000053890"/>
    </source>
</evidence>
<feature type="domain" description="Zn(2)-C6 fungal-type" evidence="2">
    <location>
        <begin position="28"/>
        <end position="67"/>
    </location>
</feature>
<gene>
    <name evidence="3" type="ORF">RHOBADRAFT_44685</name>
</gene>
<keyword evidence="4" id="KW-1185">Reference proteome</keyword>
<dbReference type="InterPro" id="IPR001138">
    <property type="entry name" value="Zn2Cys6_DnaBD"/>
</dbReference>
<dbReference type="AlphaFoldDB" id="A0A194S455"/>
<evidence type="ECO:0000256" key="1">
    <source>
        <dbReference type="SAM" id="MobiDB-lite"/>
    </source>
</evidence>
<feature type="region of interest" description="Disordered" evidence="1">
    <location>
        <begin position="99"/>
        <end position="120"/>
    </location>
</feature>
<protein>
    <recommendedName>
        <fullName evidence="2">Zn(2)-C6 fungal-type domain-containing protein</fullName>
    </recommendedName>
</protein>
<dbReference type="InterPro" id="IPR036864">
    <property type="entry name" value="Zn2-C6_fun-type_DNA-bd_sf"/>
</dbReference>
<sequence length="500" mass="52058">MAKSRKFSRPRKGKPRQLPPGTVTKESSCAVCRMRKLKCSGGRPACALCIKGAVAEGRLASGVRCLYSASSVHATAADKELEAMLGGRGSKCAWGEKVSVEAPPEGEPEEEEEEEEAGPSVVERALGPAPFAVYDVEDVDAAGENDPTFPPSSSVDSPPSSFPSTSTAPSTFYLPIPPALAHHIQSAPSLSVPSFPAFPTSAPTTTPRLELPKLGFAPPRARPPVVQPSAPRALRPVVAAAPVAGRSSAALGPPRPPAAPLAVEQEPFIMDDFALFRRTAFAPEPPYAEPASFDFFAPPPPPPPTSTQYHRDPAPARYVDAALSLAFPPAPYRSSYLGPTLHLDTALPSFYDDLPAAPYPAAHTLPHAFPSLMSSSATTGPPPALSGLAAAYLASTPLEPFAAVTAPSLLDGSSSGADAGFECGLGLDLGFEYAPPPPAQTQAQVHGEQLSARGSSATDAAAFFSMFRSDPWVGEQQQQGQGQGFEVGQWEGLGFGGWSG</sequence>
<dbReference type="RefSeq" id="XP_018270250.1">
    <property type="nucleotide sequence ID" value="XM_018414465.1"/>
</dbReference>
<organism evidence="3 4">
    <name type="scientific">Rhodotorula graminis (strain WP1)</name>
    <dbReference type="NCBI Taxonomy" id="578459"/>
    <lineage>
        <taxon>Eukaryota</taxon>
        <taxon>Fungi</taxon>
        <taxon>Dikarya</taxon>
        <taxon>Basidiomycota</taxon>
        <taxon>Pucciniomycotina</taxon>
        <taxon>Microbotryomycetes</taxon>
        <taxon>Sporidiobolales</taxon>
        <taxon>Sporidiobolaceae</taxon>
        <taxon>Rhodotorula</taxon>
    </lineage>
</organism>
<proteinExistence type="predicted"/>
<dbReference type="CDD" id="cd00067">
    <property type="entry name" value="GAL4"/>
    <property type="match status" value="1"/>
</dbReference>
<feature type="region of interest" description="Disordered" evidence="1">
    <location>
        <begin position="1"/>
        <end position="25"/>
    </location>
</feature>
<dbReference type="GeneID" id="28974913"/>
<feature type="compositionally biased region" description="Basic residues" evidence="1">
    <location>
        <begin position="1"/>
        <end position="15"/>
    </location>
</feature>
<dbReference type="Pfam" id="PF00172">
    <property type="entry name" value="Zn_clus"/>
    <property type="match status" value="1"/>
</dbReference>
<dbReference type="Gene3D" id="4.10.240.10">
    <property type="entry name" value="Zn(2)-C6 fungal-type DNA-binding domain"/>
    <property type="match status" value="1"/>
</dbReference>
<dbReference type="PROSITE" id="PS50048">
    <property type="entry name" value="ZN2_CY6_FUNGAL_2"/>
    <property type="match status" value="1"/>
</dbReference>
<dbReference type="GO" id="GO:0008270">
    <property type="term" value="F:zinc ion binding"/>
    <property type="evidence" value="ECO:0007669"/>
    <property type="project" value="InterPro"/>
</dbReference>
<feature type="region of interest" description="Disordered" evidence="1">
    <location>
        <begin position="141"/>
        <end position="167"/>
    </location>
</feature>
<evidence type="ECO:0000259" key="2">
    <source>
        <dbReference type="PROSITE" id="PS50048"/>
    </source>
</evidence>
<dbReference type="Proteomes" id="UP000053890">
    <property type="component" value="Unassembled WGS sequence"/>
</dbReference>
<feature type="compositionally biased region" description="Acidic residues" evidence="1">
    <location>
        <begin position="104"/>
        <end position="117"/>
    </location>
</feature>